<reference evidence="2" key="1">
    <citation type="submission" date="2021-08" db="EMBL/GenBank/DDBJ databases">
        <title>Hoeflea bacterium WL0058 sp. nov., isolated from the sediment.</title>
        <authorList>
            <person name="Wang L."/>
            <person name="Zhang D."/>
        </authorList>
    </citation>
    <scope>NUCLEOTIDE SEQUENCE</scope>
    <source>
        <strain evidence="2">WL0058</strain>
    </source>
</reference>
<dbReference type="Gene3D" id="1.25.40.10">
    <property type="entry name" value="Tetratricopeptide repeat domain"/>
    <property type="match status" value="1"/>
</dbReference>
<evidence type="ECO:0000256" key="1">
    <source>
        <dbReference type="SAM" id="SignalP"/>
    </source>
</evidence>
<proteinExistence type="predicted"/>
<feature type="chain" id="PRO_5042007793" evidence="1">
    <location>
        <begin position="29"/>
        <end position="265"/>
    </location>
</feature>
<dbReference type="AlphaFoldDB" id="A0AAE2ZLP4"/>
<organism evidence="2 3">
    <name type="scientific">Flavimaribacter sediminis</name>
    <dbReference type="NCBI Taxonomy" id="2865987"/>
    <lineage>
        <taxon>Bacteria</taxon>
        <taxon>Pseudomonadati</taxon>
        <taxon>Pseudomonadota</taxon>
        <taxon>Alphaproteobacteria</taxon>
        <taxon>Hyphomicrobiales</taxon>
        <taxon>Rhizobiaceae</taxon>
        <taxon>Flavimaribacter</taxon>
    </lineage>
</organism>
<dbReference type="Pfam" id="PF08238">
    <property type="entry name" value="Sel1"/>
    <property type="match status" value="3"/>
</dbReference>
<accession>A0AAE2ZLP4</accession>
<comment type="caution">
    <text evidence="2">The sequence shown here is derived from an EMBL/GenBank/DDBJ whole genome shotgun (WGS) entry which is preliminary data.</text>
</comment>
<dbReference type="PANTHER" id="PTHR11102:SF160">
    <property type="entry name" value="ERAD-ASSOCIATED E3 UBIQUITIN-PROTEIN LIGASE COMPONENT HRD3"/>
    <property type="match status" value="1"/>
</dbReference>
<dbReference type="SUPFAM" id="SSF81901">
    <property type="entry name" value="HCP-like"/>
    <property type="match status" value="1"/>
</dbReference>
<dbReference type="InterPro" id="IPR006597">
    <property type="entry name" value="Sel1-like"/>
</dbReference>
<feature type="signal peptide" evidence="1">
    <location>
        <begin position="1"/>
        <end position="28"/>
    </location>
</feature>
<dbReference type="InterPro" id="IPR011990">
    <property type="entry name" value="TPR-like_helical_dom_sf"/>
</dbReference>
<dbReference type="EMBL" id="JAICBX010000001">
    <property type="protein sequence ID" value="MBW8637156.1"/>
    <property type="molecule type" value="Genomic_DNA"/>
</dbReference>
<gene>
    <name evidence="2" type="ORF">K1W69_08155</name>
</gene>
<name>A0AAE2ZLP4_9HYPH</name>
<evidence type="ECO:0000313" key="3">
    <source>
        <dbReference type="Proteomes" id="UP001196509"/>
    </source>
</evidence>
<dbReference type="Proteomes" id="UP001196509">
    <property type="component" value="Unassembled WGS sequence"/>
</dbReference>
<keyword evidence="1" id="KW-0732">Signal</keyword>
<dbReference type="SMART" id="SM00671">
    <property type="entry name" value="SEL1"/>
    <property type="match status" value="3"/>
</dbReference>
<keyword evidence="3" id="KW-1185">Reference proteome</keyword>
<dbReference type="RefSeq" id="WP_220227775.1">
    <property type="nucleotide sequence ID" value="NZ_JAICBX010000001.1"/>
</dbReference>
<protein>
    <submittedName>
        <fullName evidence="2">Sel1 repeat family protein</fullName>
    </submittedName>
</protein>
<evidence type="ECO:0000313" key="2">
    <source>
        <dbReference type="EMBL" id="MBW8637156.1"/>
    </source>
</evidence>
<sequence>MLISGKVSSGLVACVVGALVAFTAPVLAFDPDAGISEKSEPRQLFKFGFLAYKRGQKDDAVEAYRHAAEKGHPGARWALANMYAYGDGVVEDDYQAFTIFDEIARQGVEPGSRDTGFFVNALVSLASYYQKGIPGSPVNRDLNQARELYFQAASAFGVPEAQFQLGYMMWYGEGGGVNKRQAKKWLNRARKSGHPGATALLGEAIFQEGNSVRGLAMMTVALDRAKMSDREWISSLQEHAFSLASEADRRNAMALANDMIAKGKN</sequence>
<dbReference type="InterPro" id="IPR050767">
    <property type="entry name" value="Sel1_AlgK"/>
</dbReference>
<dbReference type="PANTHER" id="PTHR11102">
    <property type="entry name" value="SEL-1-LIKE PROTEIN"/>
    <property type="match status" value="1"/>
</dbReference>